<feature type="domain" description="Rhodopsin" evidence="7">
    <location>
        <begin position="1"/>
        <end position="62"/>
    </location>
</feature>
<reference evidence="8" key="1">
    <citation type="journal article" date="2020" name="Stud. Mycol.">
        <title>101 Dothideomycetes genomes: a test case for predicting lifestyles and emergence of pathogens.</title>
        <authorList>
            <person name="Haridas S."/>
            <person name="Albert R."/>
            <person name="Binder M."/>
            <person name="Bloem J."/>
            <person name="Labutti K."/>
            <person name="Salamov A."/>
            <person name="Andreopoulos B."/>
            <person name="Baker S."/>
            <person name="Barry K."/>
            <person name="Bills G."/>
            <person name="Bluhm B."/>
            <person name="Cannon C."/>
            <person name="Castanera R."/>
            <person name="Culley D."/>
            <person name="Daum C."/>
            <person name="Ezra D."/>
            <person name="Gonzalez J."/>
            <person name="Henrissat B."/>
            <person name="Kuo A."/>
            <person name="Liang C."/>
            <person name="Lipzen A."/>
            <person name="Lutzoni F."/>
            <person name="Magnuson J."/>
            <person name="Mondo S."/>
            <person name="Nolan M."/>
            <person name="Ohm R."/>
            <person name="Pangilinan J."/>
            <person name="Park H.-J."/>
            <person name="Ramirez L."/>
            <person name="Alfaro M."/>
            <person name="Sun H."/>
            <person name="Tritt A."/>
            <person name="Yoshinaga Y."/>
            <person name="Zwiers L.-H."/>
            <person name="Turgeon B."/>
            <person name="Goodwin S."/>
            <person name="Spatafora J."/>
            <person name="Crous P."/>
            <person name="Grigoriev I."/>
        </authorList>
    </citation>
    <scope>NUCLEOTIDE SEQUENCE</scope>
    <source>
        <strain evidence="8">CBS 175.79</strain>
    </source>
</reference>
<protein>
    <recommendedName>
        <fullName evidence="7">Rhodopsin domain-containing protein</fullName>
    </recommendedName>
</protein>
<evidence type="ECO:0000256" key="3">
    <source>
        <dbReference type="ARBA" id="ARBA00022989"/>
    </source>
</evidence>
<feature type="transmembrane region" description="Helical" evidence="6">
    <location>
        <begin position="34"/>
        <end position="54"/>
    </location>
</feature>
<organism evidence="8 9">
    <name type="scientific">Aaosphaeria arxii CBS 175.79</name>
    <dbReference type="NCBI Taxonomy" id="1450172"/>
    <lineage>
        <taxon>Eukaryota</taxon>
        <taxon>Fungi</taxon>
        <taxon>Dikarya</taxon>
        <taxon>Ascomycota</taxon>
        <taxon>Pezizomycotina</taxon>
        <taxon>Dothideomycetes</taxon>
        <taxon>Pleosporomycetidae</taxon>
        <taxon>Pleosporales</taxon>
        <taxon>Pleosporales incertae sedis</taxon>
        <taxon>Aaosphaeria</taxon>
    </lineage>
</organism>
<dbReference type="PANTHER" id="PTHR33048:SF47">
    <property type="entry name" value="INTEGRAL MEMBRANE PROTEIN-RELATED"/>
    <property type="match status" value="1"/>
</dbReference>
<dbReference type="OrthoDB" id="5331848at2759"/>
<keyword evidence="3 6" id="KW-1133">Transmembrane helix</keyword>
<keyword evidence="2 6" id="KW-0812">Transmembrane</keyword>
<dbReference type="AlphaFoldDB" id="A0A6A5Y5R6"/>
<dbReference type="GeneID" id="54288836"/>
<sequence length="175" mass="19132">MGIFAFGGIVCAISIVHLHSLLIIVTSEDPPYDITGAAIFSVVEINVAIIGACLPTPRPLLASLHSRFFTTRGTHGYTHSLSEESPHKRLSELPVFDRNQRIALGVLSLKQVLGYEGQDVDEIRIVTKVQVEADEIDETSKHSSTESLFRKPRLLGILPEVDVVVTGLGLVYSRT</sequence>
<proteinExistence type="inferred from homology"/>
<dbReference type="InterPro" id="IPR052337">
    <property type="entry name" value="SAT4-like"/>
</dbReference>
<dbReference type="PANTHER" id="PTHR33048">
    <property type="entry name" value="PTH11-LIKE INTEGRAL MEMBRANE PROTEIN (AFU_ORTHOLOGUE AFUA_5G11245)"/>
    <property type="match status" value="1"/>
</dbReference>
<dbReference type="Pfam" id="PF20684">
    <property type="entry name" value="Fung_rhodopsin"/>
    <property type="match status" value="1"/>
</dbReference>
<evidence type="ECO:0000313" key="9">
    <source>
        <dbReference type="Proteomes" id="UP000799778"/>
    </source>
</evidence>
<name>A0A6A5Y5R6_9PLEO</name>
<accession>A0A6A5Y5R6</accession>
<dbReference type="RefSeq" id="XP_033388706.1">
    <property type="nucleotide sequence ID" value="XM_033531439.1"/>
</dbReference>
<evidence type="ECO:0000256" key="5">
    <source>
        <dbReference type="ARBA" id="ARBA00038359"/>
    </source>
</evidence>
<dbReference type="EMBL" id="ML978066">
    <property type="protein sequence ID" value="KAF2020367.1"/>
    <property type="molecule type" value="Genomic_DNA"/>
</dbReference>
<comment type="subcellular location">
    <subcellularLocation>
        <location evidence="1">Membrane</location>
        <topology evidence="1">Multi-pass membrane protein</topology>
    </subcellularLocation>
</comment>
<evidence type="ECO:0000256" key="2">
    <source>
        <dbReference type="ARBA" id="ARBA00022692"/>
    </source>
</evidence>
<evidence type="ECO:0000256" key="1">
    <source>
        <dbReference type="ARBA" id="ARBA00004141"/>
    </source>
</evidence>
<keyword evidence="4 6" id="KW-0472">Membrane</keyword>
<gene>
    <name evidence="8" type="ORF">BU24DRAFT_456451</name>
</gene>
<evidence type="ECO:0000256" key="4">
    <source>
        <dbReference type="ARBA" id="ARBA00023136"/>
    </source>
</evidence>
<evidence type="ECO:0000259" key="7">
    <source>
        <dbReference type="Pfam" id="PF20684"/>
    </source>
</evidence>
<comment type="similarity">
    <text evidence="5">Belongs to the SAT4 family.</text>
</comment>
<dbReference type="Proteomes" id="UP000799778">
    <property type="component" value="Unassembled WGS sequence"/>
</dbReference>
<keyword evidence="9" id="KW-1185">Reference proteome</keyword>
<evidence type="ECO:0000256" key="6">
    <source>
        <dbReference type="SAM" id="Phobius"/>
    </source>
</evidence>
<evidence type="ECO:0000313" key="8">
    <source>
        <dbReference type="EMBL" id="KAF2020367.1"/>
    </source>
</evidence>
<dbReference type="InterPro" id="IPR049326">
    <property type="entry name" value="Rhodopsin_dom_fungi"/>
</dbReference>
<dbReference type="GO" id="GO:0016020">
    <property type="term" value="C:membrane"/>
    <property type="evidence" value="ECO:0007669"/>
    <property type="project" value="UniProtKB-SubCell"/>
</dbReference>